<dbReference type="EMBL" id="KQ978615">
    <property type="protein sequence ID" value="KYN29833.1"/>
    <property type="molecule type" value="Genomic_DNA"/>
</dbReference>
<organism evidence="1 2">
    <name type="scientific">Trachymyrmex cornetzi</name>
    <dbReference type="NCBI Taxonomy" id="471704"/>
    <lineage>
        <taxon>Eukaryota</taxon>
        <taxon>Metazoa</taxon>
        <taxon>Ecdysozoa</taxon>
        <taxon>Arthropoda</taxon>
        <taxon>Hexapoda</taxon>
        <taxon>Insecta</taxon>
        <taxon>Pterygota</taxon>
        <taxon>Neoptera</taxon>
        <taxon>Endopterygota</taxon>
        <taxon>Hymenoptera</taxon>
        <taxon>Apocrita</taxon>
        <taxon>Aculeata</taxon>
        <taxon>Formicoidea</taxon>
        <taxon>Formicidae</taxon>
        <taxon>Myrmicinae</taxon>
        <taxon>Trachymyrmex</taxon>
    </lineage>
</organism>
<accession>A0A151JR40</accession>
<proteinExistence type="predicted"/>
<name>A0A151JR40_9HYME</name>
<reference evidence="1 2" key="1">
    <citation type="submission" date="2015-09" db="EMBL/GenBank/DDBJ databases">
        <title>Trachymyrmex cornetzi WGS genome.</title>
        <authorList>
            <person name="Nygaard S."/>
            <person name="Hu H."/>
            <person name="Boomsma J."/>
            <person name="Zhang G."/>
        </authorList>
    </citation>
    <scope>NUCLEOTIDE SEQUENCE [LARGE SCALE GENOMIC DNA]</scope>
    <source>
        <strain evidence="1">Tcor2-1</strain>
        <tissue evidence="1">Whole body</tissue>
    </source>
</reference>
<dbReference type="AlphaFoldDB" id="A0A151JR40"/>
<gene>
    <name evidence="1" type="ORF">ALC57_00715</name>
</gene>
<sequence>MFIKPFELENKFIVNSNRGGFIYACTRTNAQPIYIYDVSSLDDTATGYAGLGPAWREG</sequence>
<keyword evidence="2" id="KW-1185">Reference proteome</keyword>
<evidence type="ECO:0000313" key="2">
    <source>
        <dbReference type="Proteomes" id="UP000078492"/>
    </source>
</evidence>
<evidence type="ECO:0000313" key="1">
    <source>
        <dbReference type="EMBL" id="KYN29833.1"/>
    </source>
</evidence>
<dbReference type="Proteomes" id="UP000078492">
    <property type="component" value="Unassembled WGS sequence"/>
</dbReference>
<protein>
    <submittedName>
        <fullName evidence="1">Uncharacterized protein</fullName>
    </submittedName>
</protein>